<accession>A0A564Y6A3</accession>
<feature type="region of interest" description="Disordered" evidence="1">
    <location>
        <begin position="521"/>
        <end position="550"/>
    </location>
</feature>
<dbReference type="EMBL" id="CABIJS010000089">
    <property type="protein sequence ID" value="VUZ42676.1"/>
    <property type="molecule type" value="Genomic_DNA"/>
</dbReference>
<name>A0A564Y6A3_HYMDI</name>
<evidence type="ECO:0000256" key="1">
    <source>
        <dbReference type="SAM" id="MobiDB-lite"/>
    </source>
</evidence>
<keyword evidence="2" id="KW-0472">Membrane</keyword>
<feature type="transmembrane region" description="Helical" evidence="2">
    <location>
        <begin position="188"/>
        <end position="207"/>
    </location>
</feature>
<feature type="region of interest" description="Disordered" evidence="1">
    <location>
        <begin position="837"/>
        <end position="874"/>
    </location>
</feature>
<feature type="compositionally biased region" description="Polar residues" evidence="1">
    <location>
        <begin position="1"/>
        <end position="33"/>
    </location>
</feature>
<feature type="compositionally biased region" description="Basic and acidic residues" evidence="1">
    <location>
        <begin position="538"/>
        <end position="548"/>
    </location>
</feature>
<feature type="compositionally biased region" description="Pro residues" evidence="1">
    <location>
        <begin position="70"/>
        <end position="82"/>
    </location>
</feature>
<feature type="region of interest" description="Disordered" evidence="1">
    <location>
        <begin position="1101"/>
        <end position="1209"/>
    </location>
</feature>
<feature type="compositionally biased region" description="Polar residues" evidence="1">
    <location>
        <begin position="1045"/>
        <end position="1066"/>
    </location>
</feature>
<evidence type="ECO:0000313" key="4">
    <source>
        <dbReference type="Proteomes" id="UP000321570"/>
    </source>
</evidence>
<reference evidence="3 4" key="1">
    <citation type="submission" date="2019-07" db="EMBL/GenBank/DDBJ databases">
        <authorList>
            <person name="Jastrzebski P J."/>
            <person name="Paukszto L."/>
            <person name="Jastrzebski P J."/>
        </authorList>
    </citation>
    <scope>NUCLEOTIDE SEQUENCE [LARGE SCALE GENOMIC DNA]</scope>
    <source>
        <strain evidence="3 4">WMS-il1</strain>
    </source>
</reference>
<feature type="region of interest" description="Disordered" evidence="1">
    <location>
        <begin position="114"/>
        <end position="172"/>
    </location>
</feature>
<feature type="region of interest" description="Disordered" evidence="1">
    <location>
        <begin position="1042"/>
        <end position="1071"/>
    </location>
</feature>
<feature type="compositionally biased region" description="Basic residues" evidence="1">
    <location>
        <begin position="848"/>
        <end position="865"/>
    </location>
</feature>
<feature type="region of interest" description="Disordered" evidence="1">
    <location>
        <begin position="352"/>
        <end position="372"/>
    </location>
</feature>
<keyword evidence="2" id="KW-1133">Transmembrane helix</keyword>
<feature type="region of interest" description="Disordered" evidence="1">
    <location>
        <begin position="1"/>
        <end position="100"/>
    </location>
</feature>
<sequence length="1209" mass="133676">MSSSLFRRSSITIPTNTAASNGPTRIAASPSTRSSKHFPLMSKPFSSNTYIRGRGSFTERKPPHVILPITPTPPPLPPPPSNPQLAPLKPRSRSQQWSSSKAFGIAGLEKLPVRSHSVKAPAQKRNSRGEPPPRPIHRPRLIDEHKSHQETSAPSSSASSHSQAGGGGKILSSSQALPANTSNLRQDVFRVTICVFHSSLLIVSYIAGTTFLILLLPAFCISYCIRQIGLLLAQHRRSSLVETLSSLSLHYLHGEDAGRNIVVVIYLGAPGIKIAALKKLLVRRIFSAPPTPNSTHQRRNCGSKGMERWFAERLQQTVVPLPTGYAWQRCASVNIDEHVVPAYLVGQNRPSYGRRLSPNKRPPEEEGMVESDKDPVEMLVGQLAAVGLPLDRPLWQVHLVEDYHDTKDALTVRRMDSPFSPSSWQEKDFLAPWRNSRPSTSPANDAMSVTSADCLRTYSRASPGSSVYSSLSITGTNSTSRLTSTPTGSLIVFRVHSAITDDAQSLVEFLTILLSEGAFDEETKSPTVNPQESGTSKIGEDDKLDKKRSSTGFKVRISESSFEWQDHPEKPPFAAANQPTPLRTYSTFFCDWLREINAVRREVMRALLLGPFLMLHNLMMVPADLGLLPSLVQQTPSEFETATSVLQKHVYRRIQLPLDKLLHVQKVTKASLSEISMSLLSGALRAYQQMSGMKKPPDLLIRTCTPTPNFEMCSERLTQPNYQRDAAESDIEAQEPDHNEAVTALSDIVNGPPAHCIYTLMQLPLSEEGMIPRLWRVHQRVTMLHRTALAVTLEWIRDLLHLLLPHWLALRADSLLLGGASKCSVTFAEVSLENTGNVEGSSNSVLGKRSKSGSRRKPKLRRQSRRGMANQSSLKMDISQALRLVNRPNSLNDSSNSSVYEGSPSNERNLDLIYLSGGVPIVRIEAWLANHRDASSINESLPSNSSSSSVAEYGDEKKSMCRDLAVVTCVYGSHLTVGVTANCQMDGKPGLDLILNTMLKQLNNLYKLIDSRFPAKPVIYAPRRRFHLVSGAGSSSVRMRVIQGSPRTQKRPSTSTISPQLPSTTIRESHSPDIMIEGELIEWNENQFLKYNFPPLSSSLRKSSLRKTQKRHSNEPVAVEETSNEEPTSTSKLVPILKSSSSVVPTETEVDEQSKRKRTSESLGSNGKSKHAKKQRRLGISKKSKKHPPPKLPSPAPRRSQVRFATEDN</sequence>
<keyword evidence="2" id="KW-0812">Transmembrane</keyword>
<keyword evidence="4" id="KW-1185">Reference proteome</keyword>
<feature type="region of interest" description="Disordered" evidence="1">
    <location>
        <begin position="461"/>
        <end position="484"/>
    </location>
</feature>
<dbReference type="AlphaFoldDB" id="A0A564Y6A3"/>
<organism evidence="3 4">
    <name type="scientific">Hymenolepis diminuta</name>
    <name type="common">Rat tapeworm</name>
    <dbReference type="NCBI Taxonomy" id="6216"/>
    <lineage>
        <taxon>Eukaryota</taxon>
        <taxon>Metazoa</taxon>
        <taxon>Spiralia</taxon>
        <taxon>Lophotrochozoa</taxon>
        <taxon>Platyhelminthes</taxon>
        <taxon>Cestoda</taxon>
        <taxon>Eucestoda</taxon>
        <taxon>Cyclophyllidea</taxon>
        <taxon>Hymenolepididae</taxon>
        <taxon>Hymenolepis</taxon>
    </lineage>
</organism>
<feature type="compositionally biased region" description="Basic and acidic residues" evidence="1">
    <location>
        <begin position="140"/>
        <end position="149"/>
    </location>
</feature>
<dbReference type="Proteomes" id="UP000321570">
    <property type="component" value="Unassembled WGS sequence"/>
</dbReference>
<evidence type="ECO:0008006" key="5">
    <source>
        <dbReference type="Google" id="ProtNLM"/>
    </source>
</evidence>
<proteinExistence type="predicted"/>
<feature type="compositionally biased region" description="Basic residues" evidence="1">
    <location>
        <begin position="1168"/>
        <end position="1189"/>
    </location>
</feature>
<evidence type="ECO:0000313" key="3">
    <source>
        <dbReference type="EMBL" id="VUZ42676.1"/>
    </source>
</evidence>
<evidence type="ECO:0000256" key="2">
    <source>
        <dbReference type="SAM" id="Phobius"/>
    </source>
</evidence>
<gene>
    <name evidence="3" type="ORF">WMSIL1_LOCUS3131</name>
</gene>
<feature type="compositionally biased region" description="Polar residues" evidence="1">
    <location>
        <begin position="525"/>
        <end position="536"/>
    </location>
</feature>
<feature type="compositionally biased region" description="Low complexity" evidence="1">
    <location>
        <begin position="152"/>
        <end position="163"/>
    </location>
</feature>
<protein>
    <recommendedName>
        <fullName evidence="5">O-acyltransferase WSD1 C-terminal domain-containing protein</fullName>
    </recommendedName>
</protein>